<evidence type="ECO:0000256" key="1">
    <source>
        <dbReference type="SAM" id="MobiDB-lite"/>
    </source>
</evidence>
<reference evidence="3" key="1">
    <citation type="submission" date="2021-01" db="EMBL/GenBank/DDBJ databases">
        <title>Modified the classification status of verrucomicrobia.</title>
        <authorList>
            <person name="Feng X."/>
        </authorList>
    </citation>
    <scope>NUCLEOTIDE SEQUENCE</scope>
    <source>
        <strain evidence="3">_KCTC 22039</strain>
    </source>
</reference>
<organism evidence="3 4">
    <name type="scientific">Persicirhabdus sediminis</name>
    <dbReference type="NCBI Taxonomy" id="454144"/>
    <lineage>
        <taxon>Bacteria</taxon>
        <taxon>Pseudomonadati</taxon>
        <taxon>Verrucomicrobiota</taxon>
        <taxon>Verrucomicrobiia</taxon>
        <taxon>Verrucomicrobiales</taxon>
        <taxon>Verrucomicrobiaceae</taxon>
        <taxon>Persicirhabdus</taxon>
    </lineage>
</organism>
<dbReference type="EMBL" id="JAENIM010000041">
    <property type="protein sequence ID" value="MBK1791875.1"/>
    <property type="molecule type" value="Genomic_DNA"/>
</dbReference>
<keyword evidence="4" id="KW-1185">Reference proteome</keyword>
<gene>
    <name evidence="3" type="ORF">JIN82_11995</name>
</gene>
<dbReference type="Proteomes" id="UP000624703">
    <property type="component" value="Unassembled WGS sequence"/>
</dbReference>
<accession>A0A8J7SM72</accession>
<comment type="caution">
    <text evidence="3">The sequence shown here is derived from an EMBL/GenBank/DDBJ whole genome shotgun (WGS) entry which is preliminary data.</text>
</comment>
<dbReference type="AlphaFoldDB" id="A0A8J7SM72"/>
<sequence>MSPIKLLIVPLLILAQLGFALAAPPAQKLNFKCVTVTGSIEAIANSDLKKSVVIKASCHNRSENYALRATQKIDFYALGTDLKSADARPIASVKIPQKSSQLLFVFVPIKQTKDSDPSFRVITLDDSTNKFPNGTVQFINLTSDKLFLIVGQEGKTKKITANPTQPVAYKMAPDFKGNLPIKAAVKNKKQLELIFNSRLFPNKKCRELCFIWPRQDVKRGNKLRTTALRDKAMPQDMQASPKQKPASR</sequence>
<proteinExistence type="predicted"/>
<evidence type="ECO:0000313" key="3">
    <source>
        <dbReference type="EMBL" id="MBK1791875.1"/>
    </source>
</evidence>
<evidence type="ECO:0000313" key="4">
    <source>
        <dbReference type="Proteomes" id="UP000624703"/>
    </source>
</evidence>
<name>A0A8J7SM72_9BACT</name>
<keyword evidence="2" id="KW-0732">Signal</keyword>
<evidence type="ECO:0000256" key="2">
    <source>
        <dbReference type="SAM" id="SignalP"/>
    </source>
</evidence>
<feature type="region of interest" description="Disordered" evidence="1">
    <location>
        <begin position="228"/>
        <end position="248"/>
    </location>
</feature>
<dbReference type="RefSeq" id="WP_200311886.1">
    <property type="nucleotide sequence ID" value="NZ_JAENIM010000041.1"/>
</dbReference>
<protein>
    <submittedName>
        <fullName evidence="3">Uncharacterized protein</fullName>
    </submittedName>
</protein>
<feature type="chain" id="PRO_5035303594" evidence="2">
    <location>
        <begin position="23"/>
        <end position="248"/>
    </location>
</feature>
<feature type="signal peptide" evidence="2">
    <location>
        <begin position="1"/>
        <end position="22"/>
    </location>
</feature>